<evidence type="ECO:0000313" key="1">
    <source>
        <dbReference type="EMBL" id="KAE9384442.1"/>
    </source>
</evidence>
<proteinExistence type="predicted"/>
<name>A0A6A4GFV5_9AGAR</name>
<feature type="non-terminal residue" evidence="1">
    <location>
        <position position="1"/>
    </location>
</feature>
<dbReference type="OrthoDB" id="2449121at2759"/>
<protein>
    <submittedName>
        <fullName evidence="1">Uncharacterized protein</fullName>
    </submittedName>
</protein>
<gene>
    <name evidence="1" type="ORF">BT96DRAFT_842201</name>
</gene>
<accession>A0A6A4GFV5</accession>
<sequence>RHILQSALASVSLETMRQWEHRVYRWIDAYRDGLGAKDAQKRVKDFSSKKYKSHRRVPEALAHTFD</sequence>
<reference evidence="1" key="1">
    <citation type="journal article" date="2019" name="Environ. Microbiol.">
        <title>Fungal ecological strategies reflected in gene transcription - a case study of two litter decomposers.</title>
        <authorList>
            <person name="Barbi F."/>
            <person name="Kohler A."/>
            <person name="Barry K."/>
            <person name="Baskaran P."/>
            <person name="Daum C."/>
            <person name="Fauchery L."/>
            <person name="Ihrmark K."/>
            <person name="Kuo A."/>
            <person name="LaButti K."/>
            <person name="Lipzen A."/>
            <person name="Morin E."/>
            <person name="Grigoriev I.V."/>
            <person name="Henrissat B."/>
            <person name="Lindahl B."/>
            <person name="Martin F."/>
        </authorList>
    </citation>
    <scope>NUCLEOTIDE SEQUENCE</scope>
    <source>
        <strain evidence="1">JB14</strain>
    </source>
</reference>
<dbReference type="AlphaFoldDB" id="A0A6A4GFV5"/>
<organism evidence="1 2">
    <name type="scientific">Gymnopus androsaceus JB14</name>
    <dbReference type="NCBI Taxonomy" id="1447944"/>
    <lineage>
        <taxon>Eukaryota</taxon>
        <taxon>Fungi</taxon>
        <taxon>Dikarya</taxon>
        <taxon>Basidiomycota</taxon>
        <taxon>Agaricomycotina</taxon>
        <taxon>Agaricomycetes</taxon>
        <taxon>Agaricomycetidae</taxon>
        <taxon>Agaricales</taxon>
        <taxon>Marasmiineae</taxon>
        <taxon>Omphalotaceae</taxon>
        <taxon>Gymnopus</taxon>
    </lineage>
</organism>
<dbReference type="Proteomes" id="UP000799118">
    <property type="component" value="Unassembled WGS sequence"/>
</dbReference>
<dbReference type="EMBL" id="ML770145">
    <property type="protein sequence ID" value="KAE9384442.1"/>
    <property type="molecule type" value="Genomic_DNA"/>
</dbReference>
<evidence type="ECO:0000313" key="2">
    <source>
        <dbReference type="Proteomes" id="UP000799118"/>
    </source>
</evidence>
<keyword evidence="2" id="KW-1185">Reference proteome</keyword>